<evidence type="ECO:0000313" key="2">
    <source>
        <dbReference type="Proteomes" id="UP000254259"/>
    </source>
</evidence>
<name>A0A9Q7XSP6_9BURK</name>
<protein>
    <submittedName>
        <fullName evidence="1">Uncharacterized protein</fullName>
    </submittedName>
</protein>
<reference evidence="1 2" key="1">
    <citation type="submission" date="2018-01" db="EMBL/GenBank/DDBJ databases">
        <authorList>
            <person name="Clerissi C."/>
        </authorList>
    </citation>
    <scope>NUCLEOTIDE SEQUENCE [LARGE SCALE GENOMIC DNA]</scope>
    <source>
        <strain evidence="1">Cupriavidus taiwanensis SWF 66322</strain>
    </source>
</reference>
<organism evidence="1 2">
    <name type="scientific">Cupriavidus taiwanensis</name>
    <dbReference type="NCBI Taxonomy" id="164546"/>
    <lineage>
        <taxon>Bacteria</taxon>
        <taxon>Pseudomonadati</taxon>
        <taxon>Pseudomonadota</taxon>
        <taxon>Betaproteobacteria</taxon>
        <taxon>Burkholderiales</taxon>
        <taxon>Burkholderiaceae</taxon>
        <taxon>Cupriavidus</taxon>
    </lineage>
</organism>
<dbReference type="EMBL" id="LT984813">
    <property type="protein sequence ID" value="SPD65808.1"/>
    <property type="molecule type" value="Genomic_DNA"/>
</dbReference>
<dbReference type="AlphaFoldDB" id="A0A9Q7XSP6"/>
<evidence type="ECO:0000313" key="1">
    <source>
        <dbReference type="EMBL" id="SPD65808.1"/>
    </source>
</evidence>
<accession>A0A9Q7XSP6</accession>
<sequence>MLPWLEEVGRKPFTFMPADLATPSLY</sequence>
<gene>
    <name evidence="1" type="ORF">CBM2636_20326</name>
</gene>
<dbReference type="Proteomes" id="UP000254259">
    <property type="component" value="Chromosome CBM2636"/>
</dbReference>
<proteinExistence type="predicted"/>